<feature type="region of interest" description="Disordered" evidence="2">
    <location>
        <begin position="603"/>
        <end position="636"/>
    </location>
</feature>
<gene>
    <name evidence="3" type="ORF">PSNMU_V1.4_AUG-EV-PASAV3_0068450</name>
</gene>
<organism evidence="3 4">
    <name type="scientific">Pseudo-nitzschia multistriata</name>
    <dbReference type="NCBI Taxonomy" id="183589"/>
    <lineage>
        <taxon>Eukaryota</taxon>
        <taxon>Sar</taxon>
        <taxon>Stramenopiles</taxon>
        <taxon>Ochrophyta</taxon>
        <taxon>Bacillariophyta</taxon>
        <taxon>Bacillariophyceae</taxon>
        <taxon>Bacillariophycidae</taxon>
        <taxon>Bacillariales</taxon>
        <taxon>Bacillariaceae</taxon>
        <taxon>Pseudo-nitzschia</taxon>
    </lineage>
</organism>
<dbReference type="EMBL" id="CAACVS010000247">
    <property type="protein sequence ID" value="VEU39967.1"/>
    <property type="molecule type" value="Genomic_DNA"/>
</dbReference>
<protein>
    <submittedName>
        <fullName evidence="3">Uncharacterized protein</fullName>
    </submittedName>
</protein>
<name>A0A448ZD42_9STRA</name>
<accession>A0A448ZD42</accession>
<evidence type="ECO:0000313" key="3">
    <source>
        <dbReference type="EMBL" id="VEU39967.1"/>
    </source>
</evidence>
<dbReference type="OrthoDB" id="45432at2759"/>
<feature type="region of interest" description="Disordered" evidence="2">
    <location>
        <begin position="74"/>
        <end position="94"/>
    </location>
</feature>
<feature type="coiled-coil region" evidence="1">
    <location>
        <begin position="216"/>
        <end position="243"/>
    </location>
</feature>
<reference evidence="3 4" key="1">
    <citation type="submission" date="2019-01" db="EMBL/GenBank/DDBJ databases">
        <authorList>
            <person name="Ferrante I. M."/>
        </authorList>
    </citation>
    <scope>NUCLEOTIDE SEQUENCE [LARGE SCALE GENOMIC DNA]</scope>
    <source>
        <strain evidence="3 4">B856</strain>
    </source>
</reference>
<sequence length="756" mass="83780">MDGKKLGEDASIEEINEEILYYHCDNRVGATVAEDGDWNLTSSIGDGSLVEEAVGFLGLSKALYTLPNSLKIPDQNDDGECPDRNGIGSDRNERNNEETTTYIYCGNSILVFVPLESALGIVAVVQVSRLYQNGVRSDTGSANPTAISASIERTHKLFCILRGGGIGLRLTEKSRSILTESTIEEQNCPCQEMKKLFGLLRSIRKKKNKLSRLGNSANMEQEVNAITRDTMALQKEIEALRKLLPIESLRRDLEVHYNEYLNQFLESCIRNAGAGRCLVETMPPPIAQDSGIHAFKVLPSQIETNCLESLRQSTVQILQCYSRGSWNQKVSGSSLLGIAMFQNGQLLHCVSDSKQYDLSNDTASLLMTYMASYKTKMSRAFVSVANAHPASSPSPESQPGLLKRLTLHLGPMVDDLSIGKAVPGRWEDTKRSKNTQEEINGRGRFVPSPPSFMLGASEETYSLDYGDTKQDIWAPIVHLPLSNSASSSTDQEDTVSDSDLRSHMVVFEFQKISFLIFVNLQLPAKPTTAGKLSGNKLLFFKLEEELSDAVVRAFPEYTRAHSPCESGTTTCRSEPGQNIVYLERAKQRMVLLLDPKGASPCDSKRKTYADNRNKSQPRRFMGIGSKKRNSMPLSQPASHRSTTLEWLSWGLDCRHLLASRLPLDVCLAFDDMISEVARCRATEQASLSTSLNNTSGNDNSLTIELCTCIPCGWVYTFATQEKELYIFFDSSIYVTMADVQSAAQVIKERFILAKSC</sequence>
<keyword evidence="1" id="KW-0175">Coiled coil</keyword>
<evidence type="ECO:0000256" key="2">
    <source>
        <dbReference type="SAM" id="MobiDB-lite"/>
    </source>
</evidence>
<feature type="compositionally biased region" description="Basic and acidic residues" evidence="2">
    <location>
        <begin position="603"/>
        <end position="613"/>
    </location>
</feature>
<dbReference type="AlphaFoldDB" id="A0A448ZD42"/>
<dbReference type="Proteomes" id="UP000291116">
    <property type="component" value="Unassembled WGS sequence"/>
</dbReference>
<evidence type="ECO:0000256" key="1">
    <source>
        <dbReference type="SAM" id="Coils"/>
    </source>
</evidence>
<keyword evidence="4" id="KW-1185">Reference proteome</keyword>
<evidence type="ECO:0000313" key="4">
    <source>
        <dbReference type="Proteomes" id="UP000291116"/>
    </source>
</evidence>
<proteinExistence type="predicted"/>